<dbReference type="Gene3D" id="3.20.20.70">
    <property type="entry name" value="Aldolase class I"/>
    <property type="match status" value="1"/>
</dbReference>
<evidence type="ECO:0008006" key="3">
    <source>
        <dbReference type="Google" id="ProtNLM"/>
    </source>
</evidence>
<accession>A0ABV2XNL8</accession>
<dbReference type="RefSeq" id="WP_359785296.1">
    <property type="nucleotide sequence ID" value="NZ_JBEYBN010000003.1"/>
</dbReference>
<dbReference type="Proteomes" id="UP001550603">
    <property type="component" value="Unassembled WGS sequence"/>
</dbReference>
<proteinExistence type="predicted"/>
<dbReference type="SUPFAM" id="SSF51569">
    <property type="entry name" value="Aldolase"/>
    <property type="match status" value="1"/>
</dbReference>
<organism evidence="1 2">
    <name type="scientific">Streptomyces olindensis</name>
    <dbReference type="NCBI Taxonomy" id="358823"/>
    <lineage>
        <taxon>Bacteria</taxon>
        <taxon>Bacillati</taxon>
        <taxon>Actinomycetota</taxon>
        <taxon>Actinomycetes</taxon>
        <taxon>Kitasatosporales</taxon>
        <taxon>Streptomycetaceae</taxon>
        <taxon>Streptomyces</taxon>
    </lineage>
</organism>
<comment type="caution">
    <text evidence="1">The sequence shown here is derived from an EMBL/GenBank/DDBJ whole genome shotgun (WGS) entry which is preliminary data.</text>
</comment>
<dbReference type="InterPro" id="IPR013785">
    <property type="entry name" value="Aldolase_TIM"/>
</dbReference>
<dbReference type="EMBL" id="JBEYBN010000003">
    <property type="protein sequence ID" value="MEU2265598.1"/>
    <property type="molecule type" value="Genomic_DNA"/>
</dbReference>
<protein>
    <recommendedName>
        <fullName evidence="3">Dihydrodipicolinate synthase</fullName>
    </recommendedName>
</protein>
<evidence type="ECO:0000313" key="2">
    <source>
        <dbReference type="Proteomes" id="UP001550603"/>
    </source>
</evidence>
<evidence type="ECO:0000313" key="1">
    <source>
        <dbReference type="EMBL" id="MEU2265598.1"/>
    </source>
</evidence>
<name>A0ABV2XNL8_9ACTN</name>
<keyword evidence="2" id="KW-1185">Reference proteome</keyword>
<gene>
    <name evidence="1" type="ORF">ABZ568_03950</name>
</gene>
<sequence length="77" mass="8204">MPPRSGDAEGALARSTRLEPLWELFRAYGGLRVVSAAAAQLGLAAEPNLPLPLRGLPADARRRLVTVLEDLELDATA</sequence>
<reference evidence="1 2" key="1">
    <citation type="submission" date="2024-06" db="EMBL/GenBank/DDBJ databases">
        <title>The Natural Products Discovery Center: Release of the First 8490 Sequenced Strains for Exploring Actinobacteria Biosynthetic Diversity.</title>
        <authorList>
            <person name="Kalkreuter E."/>
            <person name="Kautsar S.A."/>
            <person name="Yang D."/>
            <person name="Bader C.D."/>
            <person name="Teijaro C.N."/>
            <person name="Fluegel L."/>
            <person name="Davis C.M."/>
            <person name="Simpson J.R."/>
            <person name="Lauterbach L."/>
            <person name="Steele A.D."/>
            <person name="Gui C."/>
            <person name="Meng S."/>
            <person name="Li G."/>
            <person name="Viehrig K."/>
            <person name="Ye F."/>
            <person name="Su P."/>
            <person name="Kiefer A.F."/>
            <person name="Nichols A."/>
            <person name="Cepeda A.J."/>
            <person name="Yan W."/>
            <person name="Fan B."/>
            <person name="Jiang Y."/>
            <person name="Adhikari A."/>
            <person name="Zheng C.-J."/>
            <person name="Schuster L."/>
            <person name="Cowan T.M."/>
            <person name="Smanski M.J."/>
            <person name="Chevrette M.G."/>
            <person name="De Carvalho L.P.S."/>
            <person name="Shen B."/>
        </authorList>
    </citation>
    <scope>NUCLEOTIDE SEQUENCE [LARGE SCALE GENOMIC DNA]</scope>
    <source>
        <strain evidence="1 2">NPDC019583</strain>
    </source>
</reference>